<gene>
    <name evidence="1" type="ORF">BN2614_LOCUS2</name>
</gene>
<dbReference type="AlphaFoldDB" id="A0A9X9PXC5"/>
<sequence length="128" mass="13755">MKHFFMSYSHPVLTTTIVSLPGPHVSHHQWDPNVADKIISLPLCCSHIPPLLQSFLCLPFLGESYTQTTTSLCVSVSPSAPAPIPLSVFSMGSFPSGYSWAPGSCGPVPVSWHKLLALCTLSANVYGE</sequence>
<proteinExistence type="predicted"/>
<reference evidence="1 2" key="1">
    <citation type="submission" date="2018-10" db="EMBL/GenBank/DDBJ databases">
        <authorList>
            <person name="Ekblom R."/>
            <person name="Jareborg N."/>
        </authorList>
    </citation>
    <scope>NUCLEOTIDE SEQUENCE [LARGE SCALE GENOMIC DNA]</scope>
    <source>
        <tissue evidence="1">Muscle</tissue>
    </source>
</reference>
<dbReference type="Proteomes" id="UP000269945">
    <property type="component" value="Unassembled WGS sequence"/>
</dbReference>
<accession>A0A9X9PXC5</accession>
<dbReference type="EMBL" id="CYRY02006777">
    <property type="protein sequence ID" value="VCW74497.1"/>
    <property type="molecule type" value="Genomic_DNA"/>
</dbReference>
<evidence type="ECO:0000313" key="1">
    <source>
        <dbReference type="EMBL" id="VCW74497.1"/>
    </source>
</evidence>
<organism evidence="1 2">
    <name type="scientific">Gulo gulo</name>
    <name type="common">Wolverine</name>
    <name type="synonym">Gluton</name>
    <dbReference type="NCBI Taxonomy" id="48420"/>
    <lineage>
        <taxon>Eukaryota</taxon>
        <taxon>Metazoa</taxon>
        <taxon>Chordata</taxon>
        <taxon>Craniata</taxon>
        <taxon>Vertebrata</taxon>
        <taxon>Euteleostomi</taxon>
        <taxon>Mammalia</taxon>
        <taxon>Eutheria</taxon>
        <taxon>Laurasiatheria</taxon>
        <taxon>Carnivora</taxon>
        <taxon>Caniformia</taxon>
        <taxon>Musteloidea</taxon>
        <taxon>Mustelidae</taxon>
        <taxon>Guloninae</taxon>
        <taxon>Gulo</taxon>
    </lineage>
</organism>
<evidence type="ECO:0000313" key="2">
    <source>
        <dbReference type="Proteomes" id="UP000269945"/>
    </source>
</evidence>
<comment type="caution">
    <text evidence="1">The sequence shown here is derived from an EMBL/GenBank/DDBJ whole genome shotgun (WGS) entry which is preliminary data.</text>
</comment>
<keyword evidence="2" id="KW-1185">Reference proteome</keyword>
<protein>
    <submittedName>
        <fullName evidence="1">Uncharacterized protein</fullName>
    </submittedName>
</protein>
<name>A0A9X9PXC5_GULGU</name>